<dbReference type="InterPro" id="IPR013429">
    <property type="entry name" value="Regulatory_FmdB_Zinc_ribbon"/>
</dbReference>
<dbReference type="NCBIfam" id="TIGR02605">
    <property type="entry name" value="CxxC_CxxC_SSSS"/>
    <property type="match status" value="1"/>
</dbReference>
<reference evidence="3 4" key="1">
    <citation type="submission" date="2020-08" db="EMBL/GenBank/DDBJ databases">
        <title>Functional genomics of gut bacteria from endangered species of beetles.</title>
        <authorList>
            <person name="Carlos-Shanley C."/>
        </authorList>
    </citation>
    <scope>NUCLEOTIDE SEQUENCE [LARGE SCALE GENOMIC DNA]</scope>
    <source>
        <strain evidence="3 4">S00198</strain>
    </source>
</reference>
<feature type="region of interest" description="Disordered" evidence="1">
    <location>
        <begin position="51"/>
        <end position="79"/>
    </location>
</feature>
<evidence type="ECO:0000256" key="1">
    <source>
        <dbReference type="SAM" id="MobiDB-lite"/>
    </source>
</evidence>
<evidence type="ECO:0000259" key="2">
    <source>
        <dbReference type="SMART" id="SM00834"/>
    </source>
</evidence>
<dbReference type="AlphaFoldDB" id="A0A7X0U743"/>
<evidence type="ECO:0000313" key="4">
    <source>
        <dbReference type="Proteomes" id="UP000575083"/>
    </source>
</evidence>
<dbReference type="Proteomes" id="UP000575083">
    <property type="component" value="Unassembled WGS sequence"/>
</dbReference>
<dbReference type="Pfam" id="PF09723">
    <property type="entry name" value="Zn_ribbon_8"/>
    <property type="match status" value="1"/>
</dbReference>
<feature type="compositionally biased region" description="Basic and acidic residues" evidence="1">
    <location>
        <begin position="52"/>
        <end position="74"/>
    </location>
</feature>
<comment type="caution">
    <text evidence="3">The sequence shown here is derived from an EMBL/GenBank/DDBJ whole genome shotgun (WGS) entry which is preliminary data.</text>
</comment>
<dbReference type="RefSeq" id="WP_184855026.1">
    <property type="nucleotide sequence ID" value="NZ_JACHLK010000001.1"/>
</dbReference>
<proteinExistence type="predicted"/>
<dbReference type="EMBL" id="JACHLK010000001">
    <property type="protein sequence ID" value="MBB6557578.1"/>
    <property type="molecule type" value="Genomic_DNA"/>
</dbReference>
<name>A0A7X0U743_9BURK</name>
<feature type="domain" description="Putative regulatory protein FmdB zinc ribbon" evidence="2">
    <location>
        <begin position="1"/>
        <end position="41"/>
    </location>
</feature>
<accession>A0A7X0U743</accession>
<dbReference type="SMART" id="SM00834">
    <property type="entry name" value="CxxC_CXXC_SSSS"/>
    <property type="match status" value="1"/>
</dbReference>
<evidence type="ECO:0000313" key="3">
    <source>
        <dbReference type="EMBL" id="MBB6557578.1"/>
    </source>
</evidence>
<sequence>MPTYDYDCPGCGPFDALRSVAARNEPCACPACGMAAERVFAHAPHLACVSPEQRRAHDTNERARHAPRSSRDGDAGSYGRLRHPSGCGCCSGGGTSKRGGTVTAPNGAKTFPSKRPWMISH</sequence>
<feature type="region of interest" description="Disordered" evidence="1">
    <location>
        <begin position="95"/>
        <end position="121"/>
    </location>
</feature>
<keyword evidence="4" id="KW-1185">Reference proteome</keyword>
<organism evidence="3 4">
    <name type="scientific">Acidovorax soli</name>
    <dbReference type="NCBI Taxonomy" id="592050"/>
    <lineage>
        <taxon>Bacteria</taxon>
        <taxon>Pseudomonadati</taxon>
        <taxon>Pseudomonadota</taxon>
        <taxon>Betaproteobacteria</taxon>
        <taxon>Burkholderiales</taxon>
        <taxon>Comamonadaceae</taxon>
        <taxon>Acidovorax</taxon>
    </lineage>
</organism>
<protein>
    <submittedName>
        <fullName evidence="3">Putative FmdB family regulatory protein</fullName>
    </submittedName>
</protein>
<gene>
    <name evidence="3" type="ORF">HNP48_000242</name>
</gene>